<evidence type="ECO:0000256" key="1">
    <source>
        <dbReference type="SAM" id="Phobius"/>
    </source>
</evidence>
<dbReference type="EMBL" id="CP042434">
    <property type="protein sequence ID" value="QEC72098.1"/>
    <property type="molecule type" value="Genomic_DNA"/>
</dbReference>
<accession>A0A5B8VPC8</accession>
<feature type="transmembrane region" description="Helical" evidence="1">
    <location>
        <begin position="20"/>
        <end position="36"/>
    </location>
</feature>
<keyword evidence="3" id="KW-1185">Reference proteome</keyword>
<keyword evidence="1" id="KW-0472">Membrane</keyword>
<proteinExistence type="predicted"/>
<dbReference type="RefSeq" id="WP_146781785.1">
    <property type="nucleotide sequence ID" value="NZ_CP042434.1"/>
</dbReference>
<organism evidence="2 3">
    <name type="scientific">Arachidicoccus ginsenosidivorans</name>
    <dbReference type="NCBI Taxonomy" id="496057"/>
    <lineage>
        <taxon>Bacteria</taxon>
        <taxon>Pseudomonadati</taxon>
        <taxon>Bacteroidota</taxon>
        <taxon>Chitinophagia</taxon>
        <taxon>Chitinophagales</taxon>
        <taxon>Chitinophagaceae</taxon>
        <taxon>Arachidicoccus</taxon>
    </lineage>
</organism>
<evidence type="ECO:0008006" key="4">
    <source>
        <dbReference type="Google" id="ProtNLM"/>
    </source>
</evidence>
<evidence type="ECO:0000313" key="3">
    <source>
        <dbReference type="Proteomes" id="UP000321291"/>
    </source>
</evidence>
<protein>
    <recommendedName>
        <fullName evidence="4">Bacterial Pleckstrin homology domain-containing protein</fullName>
    </recommendedName>
</protein>
<feature type="transmembrane region" description="Helical" evidence="1">
    <location>
        <begin position="48"/>
        <end position="67"/>
    </location>
</feature>
<keyword evidence="1" id="KW-1133">Transmembrane helix</keyword>
<dbReference type="AlphaFoldDB" id="A0A5B8VPC8"/>
<dbReference type="Proteomes" id="UP000321291">
    <property type="component" value="Chromosome"/>
</dbReference>
<sequence length="168" mass="19324">MMQRANYSFRETSRLFRPAFLFSFLPVFVIMAWLFFDQRAKRDNLGVILSIVIIVICIAALCFMFLLKLTTTITDEGIAFKYAPTMRQFKIYPWEQIASVSIVSYNPIQDFGGWGLKKSKKYGKGYTTKGNKGLWIQLTDGQSILLSVFATENIKTIQPHFLAKKLLQ</sequence>
<dbReference type="KEGG" id="agi:FSB73_10855"/>
<name>A0A5B8VPC8_9BACT</name>
<dbReference type="OrthoDB" id="582675at2"/>
<gene>
    <name evidence="2" type="ORF">FSB73_10855</name>
</gene>
<keyword evidence="1" id="KW-0812">Transmembrane</keyword>
<reference evidence="2 3" key="1">
    <citation type="journal article" date="2017" name="Int. J. Syst. Evol. Microbiol.">
        <title>Arachidicoccus ginsenosidivorans sp. nov., with ginsenoside-converting activity isolated from ginseng cultivating soil.</title>
        <authorList>
            <person name="Siddiqi M.Z."/>
            <person name="Aslam Z."/>
            <person name="Im W.T."/>
        </authorList>
    </citation>
    <scope>NUCLEOTIDE SEQUENCE [LARGE SCALE GENOMIC DNA]</scope>
    <source>
        <strain evidence="2 3">Gsoil 809</strain>
    </source>
</reference>
<evidence type="ECO:0000313" key="2">
    <source>
        <dbReference type="EMBL" id="QEC72098.1"/>
    </source>
</evidence>